<evidence type="ECO:0000313" key="2">
    <source>
        <dbReference type="Proteomes" id="UP000219440"/>
    </source>
</evidence>
<dbReference type="RefSeq" id="WP_218840033.1">
    <property type="nucleotide sequence ID" value="NZ_BMLC01000003.1"/>
</dbReference>
<organism evidence="1 2">
    <name type="scientific">Salinibacterium xinjiangense</name>
    <dbReference type="NCBI Taxonomy" id="386302"/>
    <lineage>
        <taxon>Bacteria</taxon>
        <taxon>Bacillati</taxon>
        <taxon>Actinomycetota</taxon>
        <taxon>Actinomycetes</taxon>
        <taxon>Micrococcales</taxon>
        <taxon>Microbacteriaceae</taxon>
        <taxon>Salinibacterium</taxon>
    </lineage>
</organism>
<dbReference type="AlphaFoldDB" id="A0A2C8ZVR2"/>
<keyword evidence="2" id="KW-1185">Reference proteome</keyword>
<protein>
    <submittedName>
        <fullName evidence="1">Uncharacterized protein</fullName>
    </submittedName>
</protein>
<proteinExistence type="predicted"/>
<dbReference type="Proteomes" id="UP000219440">
    <property type="component" value="Unassembled WGS sequence"/>
</dbReference>
<evidence type="ECO:0000313" key="1">
    <source>
        <dbReference type="EMBL" id="SOE69847.1"/>
    </source>
</evidence>
<name>A0A2C8ZVR2_9MICO</name>
<sequence>MSVRVDEMTMRGVPQTLTDRELELEVQPLTRTPVPVRARAWVRYASGAIKLDVDIVAWTPRAVAVRWKTPAGEEHRAWVWASAVERGDS</sequence>
<accession>A0A2C8ZVR2</accession>
<reference evidence="1 2" key="1">
    <citation type="submission" date="2017-09" db="EMBL/GenBank/DDBJ databases">
        <authorList>
            <person name="Ehlers B."/>
            <person name="Leendertz F.H."/>
        </authorList>
    </citation>
    <scope>NUCLEOTIDE SEQUENCE [LARGE SCALE GENOMIC DNA]</scope>
    <source>
        <strain evidence="1 2">CGMCC 1.05381</strain>
    </source>
</reference>
<gene>
    <name evidence="1" type="ORF">SAMN06296378_2074</name>
</gene>
<dbReference type="EMBL" id="OCST01000004">
    <property type="protein sequence ID" value="SOE69847.1"/>
    <property type="molecule type" value="Genomic_DNA"/>
</dbReference>